<dbReference type="GO" id="GO:0016051">
    <property type="term" value="P:carbohydrate biosynthetic process"/>
    <property type="evidence" value="ECO:0007669"/>
    <property type="project" value="InterPro"/>
</dbReference>
<proteinExistence type="inferred from homology"/>
<keyword evidence="7 9" id="KW-0472">Membrane</keyword>
<organism evidence="10 11">
    <name type="scientific">Meganyctiphanes norvegica</name>
    <name type="common">Northern krill</name>
    <name type="synonym">Thysanopoda norvegica</name>
    <dbReference type="NCBI Taxonomy" id="48144"/>
    <lineage>
        <taxon>Eukaryota</taxon>
        <taxon>Metazoa</taxon>
        <taxon>Ecdysozoa</taxon>
        <taxon>Arthropoda</taxon>
        <taxon>Crustacea</taxon>
        <taxon>Multicrustacea</taxon>
        <taxon>Malacostraca</taxon>
        <taxon>Eumalacostraca</taxon>
        <taxon>Eucarida</taxon>
        <taxon>Euphausiacea</taxon>
        <taxon>Euphausiidae</taxon>
        <taxon>Meganyctiphanes</taxon>
    </lineage>
</organism>
<evidence type="ECO:0000256" key="3">
    <source>
        <dbReference type="ARBA" id="ARBA00022679"/>
    </source>
</evidence>
<feature type="non-terminal residue" evidence="10">
    <location>
        <position position="340"/>
    </location>
</feature>
<dbReference type="AlphaFoldDB" id="A0AAV2R044"/>
<name>A0AAV2R044_MEGNR</name>
<dbReference type="EC" id="2.8.2.-" evidence="9"/>
<dbReference type="EMBL" id="CAXKWB010014174">
    <property type="protein sequence ID" value="CAL4109941.1"/>
    <property type="molecule type" value="Genomic_DNA"/>
</dbReference>
<dbReference type="PANTHER" id="PTHR12137">
    <property type="entry name" value="CARBOHYDRATE SULFOTRANSFERASE"/>
    <property type="match status" value="1"/>
</dbReference>
<reference evidence="10 11" key="1">
    <citation type="submission" date="2024-05" db="EMBL/GenBank/DDBJ databases">
        <authorList>
            <person name="Wallberg A."/>
        </authorList>
    </citation>
    <scope>NUCLEOTIDE SEQUENCE [LARGE SCALE GENOMIC DNA]</scope>
</reference>
<dbReference type="GO" id="GO:0000139">
    <property type="term" value="C:Golgi membrane"/>
    <property type="evidence" value="ECO:0007669"/>
    <property type="project" value="UniProtKB-SubCell"/>
</dbReference>
<keyword evidence="8 9" id="KW-0325">Glycoprotein</keyword>
<gene>
    <name evidence="10" type="ORF">MNOR_LOCUS19239</name>
</gene>
<keyword evidence="4 9" id="KW-0812">Transmembrane</keyword>
<keyword evidence="6 9" id="KW-0333">Golgi apparatus</keyword>
<evidence type="ECO:0000313" key="10">
    <source>
        <dbReference type="EMBL" id="CAL4109941.1"/>
    </source>
</evidence>
<evidence type="ECO:0000256" key="6">
    <source>
        <dbReference type="ARBA" id="ARBA00023034"/>
    </source>
</evidence>
<dbReference type="Proteomes" id="UP001497623">
    <property type="component" value="Unassembled WGS sequence"/>
</dbReference>
<evidence type="ECO:0000313" key="11">
    <source>
        <dbReference type="Proteomes" id="UP001497623"/>
    </source>
</evidence>
<dbReference type="InterPro" id="IPR005331">
    <property type="entry name" value="Sulfotransferase"/>
</dbReference>
<keyword evidence="11" id="KW-1185">Reference proteome</keyword>
<dbReference type="GO" id="GO:0008146">
    <property type="term" value="F:sulfotransferase activity"/>
    <property type="evidence" value="ECO:0007669"/>
    <property type="project" value="InterPro"/>
</dbReference>
<protein>
    <recommendedName>
        <fullName evidence="9">Carbohydrate sulfotransferase</fullName>
        <ecNumber evidence="9">2.8.2.-</ecNumber>
    </recommendedName>
</protein>
<evidence type="ECO:0000256" key="5">
    <source>
        <dbReference type="ARBA" id="ARBA00022989"/>
    </source>
</evidence>
<comment type="similarity">
    <text evidence="2 9">Belongs to the sulfotransferase 2 family.</text>
</comment>
<keyword evidence="5 9" id="KW-1133">Transmembrane helix</keyword>
<comment type="subcellular location">
    <subcellularLocation>
        <location evidence="1 9">Golgi apparatus membrane</location>
        <topology evidence="1 9">Single-pass type II membrane protein</topology>
    </subcellularLocation>
</comment>
<dbReference type="Pfam" id="PF03567">
    <property type="entry name" value="Sulfotransfer_2"/>
    <property type="match status" value="1"/>
</dbReference>
<keyword evidence="9" id="KW-0735">Signal-anchor</keyword>
<evidence type="ECO:0000256" key="8">
    <source>
        <dbReference type="ARBA" id="ARBA00023180"/>
    </source>
</evidence>
<evidence type="ECO:0000256" key="9">
    <source>
        <dbReference type="RuleBase" id="RU364020"/>
    </source>
</evidence>
<keyword evidence="3 9" id="KW-0808">Transferase</keyword>
<dbReference type="InterPro" id="IPR018011">
    <property type="entry name" value="Carb_sulfotrans_8-10"/>
</dbReference>
<evidence type="ECO:0000256" key="1">
    <source>
        <dbReference type="ARBA" id="ARBA00004323"/>
    </source>
</evidence>
<keyword evidence="9" id="KW-0119">Carbohydrate metabolism</keyword>
<evidence type="ECO:0000256" key="7">
    <source>
        <dbReference type="ARBA" id="ARBA00023136"/>
    </source>
</evidence>
<evidence type="ECO:0000256" key="4">
    <source>
        <dbReference type="ARBA" id="ARBA00022692"/>
    </source>
</evidence>
<feature type="transmembrane region" description="Helical" evidence="9">
    <location>
        <begin position="28"/>
        <end position="46"/>
    </location>
</feature>
<accession>A0AAV2R044</accession>
<evidence type="ECO:0000256" key="2">
    <source>
        <dbReference type="ARBA" id="ARBA00006339"/>
    </source>
</evidence>
<comment type="caution">
    <text evidence="10">The sequence shown here is derived from an EMBL/GenBank/DDBJ whole genome shotgun (WGS) entry which is preliminary data.</text>
</comment>
<sequence length="340" mass="40672">MATNFQCDYTFLRWALSYEKKTYHSPNTIHAFIIRLIMLIGLLYKISLKEIQTTIKNIKTLEENIFYKHVDVFSRYLLQRSCPKTAQMQSTRNIDVCICAIFYFFLTIPENVLGEQYFFKIRSAYVFLIWSSERPKFRKMPKLGLLNSHFSDERLFSIMSVDSAEPMIRVLAVRPPLDRLVSVYKDFFEENEVAGNVSNSEILKSENKGHYEKEETFERWIKKDVLESNPEHGHLNRHMMEYDQLCAPCFFNYDYIVHLYTFEEDVKFIFQVAGITEDMDFKDKFPQSVNSEKTKYEEYFTNLPKDILRGIYLKYRQDFFLFGFEIPDILKEFHTQSWLD</sequence>
<dbReference type="PANTHER" id="PTHR12137:SF54">
    <property type="entry name" value="CARBOHYDRATE SULFOTRANSFERASE"/>
    <property type="match status" value="1"/>
</dbReference>